<feature type="region of interest" description="Disordered" evidence="1">
    <location>
        <begin position="1"/>
        <end position="44"/>
    </location>
</feature>
<dbReference type="AlphaFoldDB" id="A0A2T6Z9P8"/>
<dbReference type="Proteomes" id="UP000244722">
    <property type="component" value="Unassembled WGS sequence"/>
</dbReference>
<reference evidence="2 3" key="1">
    <citation type="submission" date="2017-04" db="EMBL/GenBank/DDBJ databases">
        <title>Draft genome sequence of Tuber borchii Vittad., a whitish edible truffle.</title>
        <authorList>
            <consortium name="DOE Joint Genome Institute"/>
            <person name="Murat C."/>
            <person name="Kuo A."/>
            <person name="Barry K.W."/>
            <person name="Clum A."/>
            <person name="Dockter R.B."/>
            <person name="Fauchery L."/>
            <person name="Iotti M."/>
            <person name="Kohler A."/>
            <person name="Labutti K."/>
            <person name="Lindquist E.A."/>
            <person name="Lipzen A."/>
            <person name="Ohm R.A."/>
            <person name="Wang M."/>
            <person name="Grigoriev I.V."/>
            <person name="Zambonelli A."/>
            <person name="Martin F.M."/>
        </authorList>
    </citation>
    <scope>NUCLEOTIDE SEQUENCE [LARGE SCALE GENOMIC DNA]</scope>
    <source>
        <strain evidence="2 3">Tbo3840</strain>
    </source>
</reference>
<dbReference type="EMBL" id="NESQ01000649">
    <property type="protein sequence ID" value="PUU72222.1"/>
    <property type="molecule type" value="Genomic_DNA"/>
</dbReference>
<proteinExistence type="predicted"/>
<evidence type="ECO:0000313" key="2">
    <source>
        <dbReference type="EMBL" id="PUU72222.1"/>
    </source>
</evidence>
<name>A0A2T6Z9P8_TUBBO</name>
<gene>
    <name evidence="2" type="ORF">B9Z19DRAFT_1138636</name>
</gene>
<accession>A0A2T6Z9P8</accession>
<sequence>MDNMNIHQGERGIQELSSNKDTELTTSEDSEQEEPSLKLIDIKGKGKEGVEKSISFGFAKENQSSWRKNRYNKKDCSDSEWEIEETNYIIPEENSDAELEELLPGQEDNFISIVSSSSQTVASENLVEKRSLHPERSQSPASLIDIIEISSDSDSESDTPVSIIQPPSTVSLDLLLSMFSTHLACQSHQTTEVQSRDTGKTPMLIFRQ</sequence>
<evidence type="ECO:0000313" key="3">
    <source>
        <dbReference type="Proteomes" id="UP000244722"/>
    </source>
</evidence>
<feature type="compositionally biased region" description="Basic and acidic residues" evidence="1">
    <location>
        <begin position="8"/>
        <end position="23"/>
    </location>
</feature>
<protein>
    <submittedName>
        <fullName evidence="2">Uncharacterized protein</fullName>
    </submittedName>
</protein>
<organism evidence="2 3">
    <name type="scientific">Tuber borchii</name>
    <name type="common">White truffle</name>
    <dbReference type="NCBI Taxonomy" id="42251"/>
    <lineage>
        <taxon>Eukaryota</taxon>
        <taxon>Fungi</taxon>
        <taxon>Dikarya</taxon>
        <taxon>Ascomycota</taxon>
        <taxon>Pezizomycotina</taxon>
        <taxon>Pezizomycetes</taxon>
        <taxon>Pezizales</taxon>
        <taxon>Tuberaceae</taxon>
        <taxon>Tuber</taxon>
    </lineage>
</organism>
<keyword evidence="3" id="KW-1185">Reference proteome</keyword>
<evidence type="ECO:0000256" key="1">
    <source>
        <dbReference type="SAM" id="MobiDB-lite"/>
    </source>
</evidence>
<comment type="caution">
    <text evidence="2">The sequence shown here is derived from an EMBL/GenBank/DDBJ whole genome shotgun (WGS) entry which is preliminary data.</text>
</comment>